<accession>A0A953ND16</accession>
<dbReference type="Proteomes" id="UP000739565">
    <property type="component" value="Unassembled WGS sequence"/>
</dbReference>
<organism evidence="1 2">
    <name type="scientific">Zwartia hollandica</name>
    <dbReference type="NCBI Taxonomy" id="324606"/>
    <lineage>
        <taxon>Bacteria</taxon>
        <taxon>Pseudomonadati</taxon>
        <taxon>Pseudomonadota</taxon>
        <taxon>Betaproteobacteria</taxon>
        <taxon>Burkholderiales</taxon>
        <taxon>Alcaligenaceae</taxon>
        <taxon>Zwartia</taxon>
    </lineage>
</organism>
<reference evidence="1" key="1">
    <citation type="submission" date="2021-07" db="EMBL/GenBank/DDBJ databases">
        <title>New genus and species of the family Alcaligenaceae.</title>
        <authorList>
            <person name="Hahn M.W."/>
        </authorList>
    </citation>
    <scope>NUCLEOTIDE SEQUENCE</scope>
    <source>
        <strain evidence="1">LF4-65</strain>
    </source>
</reference>
<evidence type="ECO:0000313" key="2">
    <source>
        <dbReference type="Proteomes" id="UP000739565"/>
    </source>
</evidence>
<dbReference type="AlphaFoldDB" id="A0A953ND16"/>
<sequence>MRAYRRADGLYDIEGRVEDSKPIPFLAPLAKVEKPAGQHIHDIWVRLVIDDHFLIHDVAASSDATPFGVCKEAPSTLAKLKGERIGAGWSKIVRGHLKGAAGCTHMMELLGPMATAAYQALWPVTRTRPDPVDANGRPLKVDSCYAYASHTQVIQQMWPQHYTGPDKV</sequence>
<name>A0A953ND16_9BURK</name>
<proteinExistence type="predicted"/>
<keyword evidence="2" id="KW-1185">Reference proteome</keyword>
<protein>
    <submittedName>
        <fullName evidence="1">DUF2889 domain-containing protein</fullName>
    </submittedName>
</protein>
<comment type="caution">
    <text evidence="1">The sequence shown here is derived from an EMBL/GenBank/DDBJ whole genome shotgun (WGS) entry which is preliminary data.</text>
</comment>
<evidence type="ECO:0000313" key="1">
    <source>
        <dbReference type="EMBL" id="MBZ1350986.1"/>
    </source>
</evidence>
<dbReference type="Pfam" id="PF11136">
    <property type="entry name" value="DUF2889"/>
    <property type="match status" value="1"/>
</dbReference>
<gene>
    <name evidence="1" type="ORF">KZZ10_10050</name>
</gene>
<dbReference type="EMBL" id="JAHXRI010000007">
    <property type="protein sequence ID" value="MBZ1350986.1"/>
    <property type="molecule type" value="Genomic_DNA"/>
</dbReference>
<dbReference type="InterPro" id="IPR021312">
    <property type="entry name" value="DUF2889"/>
</dbReference>